<dbReference type="PANTHER" id="PTHR48079">
    <property type="entry name" value="PROTEIN YEEZ"/>
    <property type="match status" value="1"/>
</dbReference>
<dbReference type="InterPro" id="IPR051783">
    <property type="entry name" value="NAD(P)-dependent_oxidoreduct"/>
</dbReference>
<dbReference type="InterPro" id="IPR036291">
    <property type="entry name" value="NAD(P)-bd_dom_sf"/>
</dbReference>
<dbReference type="GO" id="GO:0005737">
    <property type="term" value="C:cytoplasm"/>
    <property type="evidence" value="ECO:0007669"/>
    <property type="project" value="TreeGrafter"/>
</dbReference>
<evidence type="ECO:0000313" key="2">
    <source>
        <dbReference type="EMBL" id="GHO43411.1"/>
    </source>
</evidence>
<dbReference type="EMBL" id="BNJF01000001">
    <property type="protein sequence ID" value="GHO43411.1"/>
    <property type="molecule type" value="Genomic_DNA"/>
</dbReference>
<feature type="domain" description="NAD-dependent epimerase/dehydratase" evidence="1">
    <location>
        <begin position="3"/>
        <end position="233"/>
    </location>
</feature>
<dbReference type="RefSeq" id="WP_220192885.1">
    <property type="nucleotide sequence ID" value="NZ_BNJF01000001.1"/>
</dbReference>
<sequence>MKVFVVGITGVLGRALLPQLRQRGHVIRTLARTLEKMHALEDAGVEAIQGDLLAPSTIEHLASHISDCQAVVHIATAIPHDPTHPDPDAWRATTRLRTEGTQALLAAALAAKVKRYIQQSTIMAYPNGGDFWLQENVPLDSAPTRAVTCAPVIKMEEIIHSIHPSQIHWCILRAGQFVGPGTDQEKRIEALRAGHQVVPGRGQSYLSLVHVSDMASAITTALDSAPAGSTFNIVDEPLQNGDYLDRLANMLHVPHPIRQSELPEPPSFRCSNEAARTRLHWTPEHGIWPEEEQLGIAPTVTSTAIHVKHTHA</sequence>
<dbReference type="Proteomes" id="UP000612362">
    <property type="component" value="Unassembled WGS sequence"/>
</dbReference>
<evidence type="ECO:0000313" key="3">
    <source>
        <dbReference type="Proteomes" id="UP000612362"/>
    </source>
</evidence>
<name>A0A8J3HWQ3_9CHLR</name>
<evidence type="ECO:0000259" key="1">
    <source>
        <dbReference type="Pfam" id="PF01370"/>
    </source>
</evidence>
<keyword evidence="3" id="KW-1185">Reference proteome</keyword>
<gene>
    <name evidence="2" type="ORF">KSX_15740</name>
</gene>
<dbReference type="Pfam" id="PF01370">
    <property type="entry name" value="Epimerase"/>
    <property type="match status" value="1"/>
</dbReference>
<proteinExistence type="predicted"/>
<accession>A0A8J3HWQ3</accession>
<dbReference type="SUPFAM" id="SSF51735">
    <property type="entry name" value="NAD(P)-binding Rossmann-fold domains"/>
    <property type="match status" value="1"/>
</dbReference>
<organism evidence="2 3">
    <name type="scientific">Ktedonospora formicarum</name>
    <dbReference type="NCBI Taxonomy" id="2778364"/>
    <lineage>
        <taxon>Bacteria</taxon>
        <taxon>Bacillati</taxon>
        <taxon>Chloroflexota</taxon>
        <taxon>Ktedonobacteria</taxon>
        <taxon>Ktedonobacterales</taxon>
        <taxon>Ktedonobacteraceae</taxon>
        <taxon>Ktedonospora</taxon>
    </lineage>
</organism>
<dbReference type="AlphaFoldDB" id="A0A8J3HWQ3"/>
<dbReference type="InterPro" id="IPR001509">
    <property type="entry name" value="Epimerase_deHydtase"/>
</dbReference>
<reference evidence="2" key="1">
    <citation type="submission" date="2020-10" db="EMBL/GenBank/DDBJ databases">
        <title>Taxonomic study of unclassified bacteria belonging to the class Ktedonobacteria.</title>
        <authorList>
            <person name="Yabe S."/>
            <person name="Wang C.M."/>
            <person name="Zheng Y."/>
            <person name="Sakai Y."/>
            <person name="Cavaletti L."/>
            <person name="Monciardini P."/>
            <person name="Donadio S."/>
        </authorList>
    </citation>
    <scope>NUCLEOTIDE SEQUENCE</scope>
    <source>
        <strain evidence="2">SOSP1-1</strain>
    </source>
</reference>
<dbReference type="GO" id="GO:0004029">
    <property type="term" value="F:aldehyde dehydrogenase (NAD+) activity"/>
    <property type="evidence" value="ECO:0007669"/>
    <property type="project" value="TreeGrafter"/>
</dbReference>
<dbReference type="PANTHER" id="PTHR48079:SF6">
    <property type="entry name" value="NAD(P)-BINDING DOMAIN-CONTAINING PROTEIN-RELATED"/>
    <property type="match status" value="1"/>
</dbReference>
<protein>
    <submittedName>
        <fullName evidence="2">dTDP-glucose 4,6-dehydratase</fullName>
    </submittedName>
</protein>
<comment type="caution">
    <text evidence="2">The sequence shown here is derived from an EMBL/GenBank/DDBJ whole genome shotgun (WGS) entry which is preliminary data.</text>
</comment>
<dbReference type="Gene3D" id="3.40.50.720">
    <property type="entry name" value="NAD(P)-binding Rossmann-like Domain"/>
    <property type="match status" value="1"/>
</dbReference>